<dbReference type="InterPro" id="IPR045864">
    <property type="entry name" value="aa-tRNA-synth_II/BPL/LPL"/>
</dbReference>
<dbReference type="SUPFAM" id="SSF55681">
    <property type="entry name" value="Class II aaRS and biotin synthetases"/>
    <property type="match status" value="1"/>
</dbReference>
<evidence type="ECO:0000313" key="4">
    <source>
        <dbReference type="EnsemblPlants" id="AET6Gv20358900.4"/>
    </source>
</evidence>
<dbReference type="Pfam" id="PF02237">
    <property type="entry name" value="BPL_C"/>
    <property type="match status" value="1"/>
</dbReference>
<dbReference type="GO" id="GO:0005737">
    <property type="term" value="C:cytoplasm"/>
    <property type="evidence" value="ECO:0007669"/>
    <property type="project" value="TreeGrafter"/>
</dbReference>
<dbReference type="EnsemblPlants" id="AET6Gv20358900.4">
    <property type="protein sequence ID" value="AET6Gv20358900.4"/>
    <property type="gene ID" value="AET6Gv20358900"/>
</dbReference>
<dbReference type="GO" id="GO:0004077">
    <property type="term" value="F:biotin--[biotin carboxyl-carrier protein] ligase activity"/>
    <property type="evidence" value="ECO:0007669"/>
    <property type="project" value="InterPro"/>
</dbReference>
<evidence type="ECO:0000313" key="5">
    <source>
        <dbReference type="Proteomes" id="UP000015105"/>
    </source>
</evidence>
<dbReference type="Proteomes" id="UP000015105">
    <property type="component" value="Chromosome 6D"/>
</dbReference>
<protein>
    <recommendedName>
        <fullName evidence="3">BPL/LPL catalytic domain-containing protein</fullName>
    </recommendedName>
</protein>
<comment type="similarity">
    <text evidence="1">Belongs to the biotin--protein ligase family.</text>
</comment>
<accession>A0A453NFQ8</accession>
<feature type="domain" description="BPL/LPL catalytic" evidence="3">
    <location>
        <begin position="1"/>
        <end position="180"/>
    </location>
</feature>
<reference evidence="4" key="3">
    <citation type="journal article" date="2017" name="Nature">
        <title>Genome sequence of the progenitor of the wheat D genome Aegilops tauschii.</title>
        <authorList>
            <person name="Luo M.C."/>
            <person name="Gu Y.Q."/>
            <person name="Puiu D."/>
            <person name="Wang H."/>
            <person name="Twardziok S.O."/>
            <person name="Deal K.R."/>
            <person name="Huo N."/>
            <person name="Zhu T."/>
            <person name="Wang L."/>
            <person name="Wang Y."/>
            <person name="McGuire P.E."/>
            <person name="Liu S."/>
            <person name="Long H."/>
            <person name="Ramasamy R.K."/>
            <person name="Rodriguez J.C."/>
            <person name="Van S.L."/>
            <person name="Yuan L."/>
            <person name="Wang Z."/>
            <person name="Xia Z."/>
            <person name="Xiao L."/>
            <person name="Anderson O.D."/>
            <person name="Ouyang S."/>
            <person name="Liang Y."/>
            <person name="Zimin A.V."/>
            <person name="Pertea G."/>
            <person name="Qi P."/>
            <person name="Bennetzen J.L."/>
            <person name="Dai X."/>
            <person name="Dawson M.W."/>
            <person name="Muller H.G."/>
            <person name="Kugler K."/>
            <person name="Rivarola-Duarte L."/>
            <person name="Spannagl M."/>
            <person name="Mayer K.F.X."/>
            <person name="Lu F.H."/>
            <person name="Bevan M.W."/>
            <person name="Leroy P."/>
            <person name="Li P."/>
            <person name="You F.M."/>
            <person name="Sun Q."/>
            <person name="Liu Z."/>
            <person name="Lyons E."/>
            <person name="Wicker T."/>
            <person name="Salzberg S.L."/>
            <person name="Devos K.M."/>
            <person name="Dvorak J."/>
        </authorList>
    </citation>
    <scope>NUCLEOTIDE SEQUENCE [LARGE SCALE GENOMIC DNA]</scope>
    <source>
        <strain evidence="4">cv. AL8/78</strain>
    </source>
</reference>
<evidence type="ECO:0000256" key="1">
    <source>
        <dbReference type="ARBA" id="ARBA00009934"/>
    </source>
</evidence>
<dbReference type="PROSITE" id="PS51733">
    <property type="entry name" value="BPL_LPL_CATALYTIC"/>
    <property type="match status" value="1"/>
</dbReference>
<dbReference type="InterPro" id="IPR004143">
    <property type="entry name" value="BPL_LPL_catalytic"/>
</dbReference>
<dbReference type="PANTHER" id="PTHR12835:SF5">
    <property type="entry name" value="BIOTIN--PROTEIN LIGASE"/>
    <property type="match status" value="1"/>
</dbReference>
<dbReference type="PANTHER" id="PTHR12835">
    <property type="entry name" value="BIOTIN PROTEIN LIGASE"/>
    <property type="match status" value="1"/>
</dbReference>
<sequence length="260" mass="28932">GVVCATDVQFKGRGRSKNVWESPPGCLMFSFTSQMNDARKLPLMQYVVCLAMTEAIKDLCCAKGLPELDVRIKWPNDLYLKGLKVGGILCTSSYEPKVYNICTGKYVPNGADTNTGRSFIIKTWIPLPFSGIGLNVDNEKPTTCLNAALQELKANSPRLKREDILASFFNKFEVLFDIFSNQGFQALEEQYYNSWLHSGQRVVVQDAHEGQSVNSVVTIKGLTPSGYLYAVGEDGKSYELHPDGNSFDFFTGLVRRKIDA</sequence>
<reference evidence="5" key="1">
    <citation type="journal article" date="2014" name="Science">
        <title>Ancient hybridizations among the ancestral genomes of bread wheat.</title>
        <authorList>
            <consortium name="International Wheat Genome Sequencing Consortium,"/>
            <person name="Marcussen T."/>
            <person name="Sandve S.R."/>
            <person name="Heier L."/>
            <person name="Spannagl M."/>
            <person name="Pfeifer M."/>
            <person name="Jakobsen K.S."/>
            <person name="Wulff B.B."/>
            <person name="Steuernagel B."/>
            <person name="Mayer K.F."/>
            <person name="Olsen O.A."/>
        </authorList>
    </citation>
    <scope>NUCLEOTIDE SEQUENCE [LARGE SCALE GENOMIC DNA]</scope>
    <source>
        <strain evidence="5">cv. AL8/78</strain>
    </source>
</reference>
<dbReference type="InterPro" id="IPR004408">
    <property type="entry name" value="Biotin_CoA_COase_ligase"/>
</dbReference>
<dbReference type="InterPro" id="IPR003142">
    <property type="entry name" value="BPL_C"/>
</dbReference>
<dbReference type="Pfam" id="PF03099">
    <property type="entry name" value="BPL_LplA_LipB"/>
    <property type="match status" value="1"/>
</dbReference>
<keyword evidence="2" id="KW-0436">Ligase</keyword>
<keyword evidence="5" id="KW-1185">Reference proteome</keyword>
<proteinExistence type="inferred from homology"/>
<dbReference type="CDD" id="cd16442">
    <property type="entry name" value="BPL"/>
    <property type="match status" value="1"/>
</dbReference>
<reference evidence="4" key="5">
    <citation type="journal article" date="2021" name="G3 (Bethesda)">
        <title>Aegilops tauschii genome assembly Aet v5.0 features greater sequence contiguity and improved annotation.</title>
        <authorList>
            <person name="Wang L."/>
            <person name="Zhu T."/>
            <person name="Rodriguez J.C."/>
            <person name="Deal K.R."/>
            <person name="Dubcovsky J."/>
            <person name="McGuire P.E."/>
            <person name="Lux T."/>
            <person name="Spannagl M."/>
            <person name="Mayer K.F.X."/>
            <person name="Baldrich P."/>
            <person name="Meyers B.C."/>
            <person name="Huo N."/>
            <person name="Gu Y.Q."/>
            <person name="Zhou H."/>
            <person name="Devos K.M."/>
            <person name="Bennetzen J.L."/>
            <person name="Unver T."/>
            <person name="Budak H."/>
            <person name="Gulick P.J."/>
            <person name="Galiba G."/>
            <person name="Kalapos B."/>
            <person name="Nelson D.R."/>
            <person name="Li P."/>
            <person name="You F.M."/>
            <person name="Luo M.C."/>
            <person name="Dvorak J."/>
        </authorList>
    </citation>
    <scope>NUCLEOTIDE SEQUENCE [LARGE SCALE GENOMIC DNA]</scope>
    <source>
        <strain evidence="4">cv. AL8/78</strain>
    </source>
</reference>
<reference evidence="4" key="4">
    <citation type="submission" date="2019-03" db="UniProtKB">
        <authorList>
            <consortium name="EnsemblPlants"/>
        </authorList>
    </citation>
    <scope>IDENTIFICATION</scope>
</reference>
<name>A0A453NFQ8_AEGTS</name>
<evidence type="ECO:0000256" key="2">
    <source>
        <dbReference type="ARBA" id="ARBA00022598"/>
    </source>
</evidence>
<dbReference type="Gene3D" id="3.30.930.10">
    <property type="entry name" value="Bira Bifunctional Protein, Domain 2"/>
    <property type="match status" value="1"/>
</dbReference>
<reference evidence="5" key="2">
    <citation type="journal article" date="2017" name="Nat. Plants">
        <title>The Aegilops tauschii genome reveals multiple impacts of transposons.</title>
        <authorList>
            <person name="Zhao G."/>
            <person name="Zou C."/>
            <person name="Li K."/>
            <person name="Wang K."/>
            <person name="Li T."/>
            <person name="Gao L."/>
            <person name="Zhang X."/>
            <person name="Wang H."/>
            <person name="Yang Z."/>
            <person name="Liu X."/>
            <person name="Jiang W."/>
            <person name="Mao L."/>
            <person name="Kong X."/>
            <person name="Jiao Y."/>
            <person name="Jia J."/>
        </authorList>
    </citation>
    <scope>NUCLEOTIDE SEQUENCE [LARGE SCALE GENOMIC DNA]</scope>
    <source>
        <strain evidence="5">cv. AL8/78</strain>
    </source>
</reference>
<organism evidence="4 5">
    <name type="scientific">Aegilops tauschii subsp. strangulata</name>
    <name type="common">Goatgrass</name>
    <dbReference type="NCBI Taxonomy" id="200361"/>
    <lineage>
        <taxon>Eukaryota</taxon>
        <taxon>Viridiplantae</taxon>
        <taxon>Streptophyta</taxon>
        <taxon>Embryophyta</taxon>
        <taxon>Tracheophyta</taxon>
        <taxon>Spermatophyta</taxon>
        <taxon>Magnoliopsida</taxon>
        <taxon>Liliopsida</taxon>
        <taxon>Poales</taxon>
        <taxon>Poaceae</taxon>
        <taxon>BOP clade</taxon>
        <taxon>Pooideae</taxon>
        <taxon>Triticodae</taxon>
        <taxon>Triticeae</taxon>
        <taxon>Triticinae</taxon>
        <taxon>Aegilops</taxon>
    </lineage>
</organism>
<dbReference type="Gramene" id="AET6Gv20358900.4">
    <property type="protein sequence ID" value="AET6Gv20358900.4"/>
    <property type="gene ID" value="AET6Gv20358900"/>
</dbReference>
<evidence type="ECO:0000259" key="3">
    <source>
        <dbReference type="PROSITE" id="PS51733"/>
    </source>
</evidence>
<dbReference type="AlphaFoldDB" id="A0A453NFQ8"/>